<proteinExistence type="predicted"/>
<dbReference type="AlphaFoldDB" id="A0AAN8YUC6"/>
<dbReference type="PROSITE" id="PS51746">
    <property type="entry name" value="PPM_2"/>
    <property type="match status" value="1"/>
</dbReference>
<evidence type="ECO:0000313" key="4">
    <source>
        <dbReference type="Proteomes" id="UP001370490"/>
    </source>
</evidence>
<dbReference type="EMBL" id="JBAMMX010000027">
    <property type="protein sequence ID" value="KAK6912840.1"/>
    <property type="molecule type" value="Genomic_DNA"/>
</dbReference>
<keyword evidence="1" id="KW-1133">Transmembrane helix</keyword>
<keyword evidence="4" id="KW-1185">Reference proteome</keyword>
<comment type="caution">
    <text evidence="3">The sequence shown here is derived from an EMBL/GenBank/DDBJ whole genome shotgun (WGS) entry which is preliminary data.</text>
</comment>
<dbReference type="CDD" id="cd00143">
    <property type="entry name" value="PP2Cc"/>
    <property type="match status" value="1"/>
</dbReference>
<feature type="transmembrane region" description="Helical" evidence="1">
    <location>
        <begin position="120"/>
        <end position="139"/>
    </location>
</feature>
<name>A0AAN8YUC6_9MAGN</name>
<dbReference type="InterPro" id="IPR001932">
    <property type="entry name" value="PPM-type_phosphatase-like_dom"/>
</dbReference>
<dbReference type="SMART" id="SM00332">
    <property type="entry name" value="PP2Cc"/>
    <property type="match status" value="1"/>
</dbReference>
<keyword evidence="1" id="KW-0472">Membrane</keyword>
<protein>
    <submittedName>
        <fullName evidence="3">PPM-type phosphatase-like domain</fullName>
    </submittedName>
</protein>
<dbReference type="SUPFAM" id="SSF81606">
    <property type="entry name" value="PP2C-like"/>
    <property type="match status" value="1"/>
</dbReference>
<dbReference type="Proteomes" id="UP001370490">
    <property type="component" value="Unassembled WGS sequence"/>
</dbReference>
<feature type="domain" description="PPM-type phosphatase" evidence="2">
    <location>
        <begin position="1"/>
        <end position="232"/>
    </location>
</feature>
<dbReference type="GO" id="GO:0004722">
    <property type="term" value="F:protein serine/threonine phosphatase activity"/>
    <property type="evidence" value="ECO:0007669"/>
    <property type="project" value="InterPro"/>
</dbReference>
<dbReference type="InterPro" id="IPR015655">
    <property type="entry name" value="PP2C"/>
</dbReference>
<keyword evidence="1" id="KW-0812">Transmembrane</keyword>
<gene>
    <name evidence="3" type="ORF">RJ641_022441</name>
</gene>
<evidence type="ECO:0000259" key="2">
    <source>
        <dbReference type="PROSITE" id="PS51746"/>
    </source>
</evidence>
<organism evidence="3 4">
    <name type="scientific">Dillenia turbinata</name>
    <dbReference type="NCBI Taxonomy" id="194707"/>
    <lineage>
        <taxon>Eukaryota</taxon>
        <taxon>Viridiplantae</taxon>
        <taxon>Streptophyta</taxon>
        <taxon>Embryophyta</taxon>
        <taxon>Tracheophyta</taxon>
        <taxon>Spermatophyta</taxon>
        <taxon>Magnoliopsida</taxon>
        <taxon>eudicotyledons</taxon>
        <taxon>Gunneridae</taxon>
        <taxon>Pentapetalae</taxon>
        <taxon>Dilleniales</taxon>
        <taxon>Dilleniaceae</taxon>
        <taxon>Dillenia</taxon>
    </lineage>
</organism>
<dbReference type="Pfam" id="PF00481">
    <property type="entry name" value="PP2C"/>
    <property type="match status" value="1"/>
</dbReference>
<evidence type="ECO:0000313" key="3">
    <source>
        <dbReference type="EMBL" id="KAK6912840.1"/>
    </source>
</evidence>
<dbReference type="InterPro" id="IPR036457">
    <property type="entry name" value="PPM-type-like_dom_sf"/>
</dbReference>
<evidence type="ECO:0000256" key="1">
    <source>
        <dbReference type="SAM" id="Phobius"/>
    </source>
</evidence>
<accession>A0AAN8YUC6</accession>
<dbReference type="PANTHER" id="PTHR47992">
    <property type="entry name" value="PROTEIN PHOSPHATASE"/>
    <property type="match status" value="1"/>
</dbReference>
<dbReference type="Gene3D" id="3.60.40.10">
    <property type="entry name" value="PPM-type phosphatase domain"/>
    <property type="match status" value="1"/>
</dbReference>
<sequence>MEERNAFVNCFVKDDSEVGGGAGLEPVAPEIVGSIDVIAVSHIVVANCGDSRAVSYRGKEPIALIVDHKLFACYPSFLLLSQIRGDGDEYSRIEAAGGKVIQWNGHGVFGVVAMQRSIGAISYGWLVFSLVLPLVARVLGDRYLKPWIIPESEVMFLPRARENECLVLASNGVWDVISNEEVCDLARKGILKWHGKNGDTLPLERGEGIDPAAQAAAECLSNRPSFLFELNQ</sequence>
<reference evidence="3 4" key="1">
    <citation type="submission" date="2023-12" db="EMBL/GenBank/DDBJ databases">
        <title>A high-quality genome assembly for Dillenia turbinata (Dilleniales).</title>
        <authorList>
            <person name="Chanderbali A."/>
        </authorList>
    </citation>
    <scope>NUCLEOTIDE SEQUENCE [LARGE SCALE GENOMIC DNA]</scope>
    <source>
        <strain evidence="3">LSX21</strain>
        <tissue evidence="3">Leaf</tissue>
    </source>
</reference>